<sequence>MSRSETLAHLSQYTASMSMPNLTTITGLVDEFASPKVQDGPITETSSPMPEGASLYRNMAASNNPLGTGTRAEEDASISSYNNSSRDISMSPGTDNAAAVLQKTEPQMVVTAQHHSDSSGVDVVQTSTPLHRVDDLDRSANYSSTVDSPEYLDSQQPIAGRSYFLPVGYNSQGSYTSGAGSQPYSSASPNTAPSYRNQLQKGNALDMTRDAHMDANPYSNSYFSYDSASHLNGNYGSTGNLLDYSNYNSYSRLSDAMDRNTAYASLQSPTNGSQTSALYHSHGLSQMLGSPIDPAYSWTGRDLSSSTVPMQTLSGGATYDIRPYTSYYPRSVDSRVPPRATHSSRCSSPAARLPNSIIVARNRRDSINRPLSAAGAAAKRSRRYQCEVEGCGKTFTTSGHLARHRRIHTGEKKFVCNVNGCTARFSRQDNCNQHRRTHEKHQQRRRIHDDSSETNPQLSYTFSQPTPSVGGMSFALPQLRNGARFDKQTDSALSYQGNSAGPYIN</sequence>
<reference evidence="9" key="1">
    <citation type="submission" date="2016-02" db="EMBL/GenBank/DDBJ databases">
        <title>Comparative genomics of biotechnologically important yeasts.</title>
        <authorList>
            <consortium name="DOE Joint Genome Institute"/>
            <person name="Riley R."/>
            <person name="Haridas S."/>
            <person name="Wolfe K.H."/>
            <person name="Lopes M.R."/>
            <person name="Hittinger C.T."/>
            <person name="Goker M."/>
            <person name="Salamov A."/>
            <person name="Wisecaver J."/>
            <person name="Long T.M."/>
            <person name="Aerts A.L."/>
            <person name="Barry K."/>
            <person name="Choi C."/>
            <person name="Clum A."/>
            <person name="Coughlan A.Y."/>
            <person name="Deshpande S."/>
            <person name="Douglass A.P."/>
            <person name="Hanson S.J."/>
            <person name="Klenk H.-P."/>
            <person name="Labutti K."/>
            <person name="Lapidus A."/>
            <person name="Lindquist E."/>
            <person name="Lipzen A."/>
            <person name="Meier-Kolthoff J.P."/>
            <person name="Ohm R.A."/>
            <person name="Otillar R.P."/>
            <person name="Pangilinan J."/>
            <person name="Peng Y."/>
            <person name="Rokas A."/>
            <person name="Rosa C.A."/>
            <person name="Scheuner C."/>
            <person name="Sibirny A.A."/>
            <person name="Slot J.C."/>
            <person name="Stielow J.B."/>
            <person name="Sun H."/>
            <person name="Kurtzman C.P."/>
            <person name="Blackwell M."/>
            <person name="Jeffries T.W."/>
            <person name="Grigoriev I.V."/>
        </authorList>
    </citation>
    <scope>NUCLEOTIDE SEQUENCE [LARGE SCALE GENOMIC DNA]</scope>
    <source>
        <strain evidence="9">NRRL Y-17796</strain>
    </source>
</reference>
<evidence type="ECO:0000256" key="2">
    <source>
        <dbReference type="ARBA" id="ARBA00022737"/>
    </source>
</evidence>
<organism evidence="8 9">
    <name type="scientific">Tortispora caseinolytica NRRL Y-17796</name>
    <dbReference type="NCBI Taxonomy" id="767744"/>
    <lineage>
        <taxon>Eukaryota</taxon>
        <taxon>Fungi</taxon>
        <taxon>Dikarya</taxon>
        <taxon>Ascomycota</taxon>
        <taxon>Saccharomycotina</taxon>
        <taxon>Trigonopsidomycetes</taxon>
        <taxon>Trigonopsidales</taxon>
        <taxon>Trigonopsidaceae</taxon>
        <taxon>Tortispora</taxon>
    </lineage>
</organism>
<evidence type="ECO:0000256" key="6">
    <source>
        <dbReference type="SAM" id="MobiDB-lite"/>
    </source>
</evidence>
<feature type="compositionally biased region" description="Basic residues" evidence="6">
    <location>
        <begin position="433"/>
        <end position="446"/>
    </location>
</feature>
<dbReference type="InterPro" id="IPR013087">
    <property type="entry name" value="Znf_C2H2_type"/>
</dbReference>
<dbReference type="OrthoDB" id="6365676at2759"/>
<dbReference type="GO" id="GO:0000981">
    <property type="term" value="F:DNA-binding transcription factor activity, RNA polymerase II-specific"/>
    <property type="evidence" value="ECO:0007669"/>
    <property type="project" value="UniProtKB-ARBA"/>
</dbReference>
<evidence type="ECO:0000256" key="4">
    <source>
        <dbReference type="ARBA" id="ARBA00022833"/>
    </source>
</evidence>
<feature type="region of interest" description="Disordered" evidence="6">
    <location>
        <begin position="59"/>
        <end position="93"/>
    </location>
</feature>
<evidence type="ECO:0000259" key="7">
    <source>
        <dbReference type="PROSITE" id="PS50157"/>
    </source>
</evidence>
<dbReference type="PANTHER" id="PTHR23235:SF120">
    <property type="entry name" value="KRUPPEL-LIKE FACTOR 15"/>
    <property type="match status" value="1"/>
</dbReference>
<dbReference type="Proteomes" id="UP000095023">
    <property type="component" value="Unassembled WGS sequence"/>
</dbReference>
<protein>
    <recommendedName>
        <fullName evidence="7">C2H2-type domain-containing protein</fullName>
    </recommendedName>
</protein>
<dbReference type="FunFam" id="3.30.160.60:FF:000072">
    <property type="entry name" value="zinc finger protein 143 isoform X1"/>
    <property type="match status" value="1"/>
</dbReference>
<feature type="compositionally biased region" description="Polar residues" evidence="6">
    <location>
        <begin position="140"/>
        <end position="154"/>
    </location>
</feature>
<dbReference type="PROSITE" id="PS50157">
    <property type="entry name" value="ZINC_FINGER_C2H2_2"/>
    <property type="match status" value="2"/>
</dbReference>
<dbReference type="AlphaFoldDB" id="A0A1E4T9W8"/>
<dbReference type="GO" id="GO:0000978">
    <property type="term" value="F:RNA polymerase II cis-regulatory region sequence-specific DNA binding"/>
    <property type="evidence" value="ECO:0007669"/>
    <property type="project" value="TreeGrafter"/>
</dbReference>
<dbReference type="PANTHER" id="PTHR23235">
    <property type="entry name" value="KRUEPPEL-LIKE TRANSCRIPTION FACTOR"/>
    <property type="match status" value="1"/>
</dbReference>
<accession>A0A1E4T9W8</accession>
<evidence type="ECO:0000256" key="3">
    <source>
        <dbReference type="ARBA" id="ARBA00022771"/>
    </source>
</evidence>
<evidence type="ECO:0000313" key="8">
    <source>
        <dbReference type="EMBL" id="ODV88448.1"/>
    </source>
</evidence>
<keyword evidence="4" id="KW-0862">Zinc</keyword>
<dbReference type="InterPro" id="IPR036236">
    <property type="entry name" value="Znf_C2H2_sf"/>
</dbReference>
<name>A0A1E4T9W8_9ASCO</name>
<dbReference type="Pfam" id="PF00096">
    <property type="entry name" value="zf-C2H2"/>
    <property type="match status" value="1"/>
</dbReference>
<feature type="region of interest" description="Disordered" evidence="6">
    <location>
        <begin position="330"/>
        <end position="349"/>
    </location>
</feature>
<evidence type="ECO:0000256" key="1">
    <source>
        <dbReference type="ARBA" id="ARBA00022723"/>
    </source>
</evidence>
<keyword evidence="1" id="KW-0479">Metal-binding</keyword>
<keyword evidence="9" id="KW-1185">Reference proteome</keyword>
<feature type="compositionally biased region" description="Polar residues" evidence="6">
    <location>
        <begin position="453"/>
        <end position="467"/>
    </location>
</feature>
<feature type="compositionally biased region" description="Polar residues" evidence="6">
    <location>
        <begin position="77"/>
        <end position="93"/>
    </location>
</feature>
<gene>
    <name evidence="8" type="ORF">CANCADRAFT_58741</name>
</gene>
<keyword evidence="2" id="KW-0677">Repeat</keyword>
<dbReference type="SUPFAM" id="SSF57667">
    <property type="entry name" value="beta-beta-alpha zinc fingers"/>
    <property type="match status" value="1"/>
</dbReference>
<feature type="domain" description="C2H2-type" evidence="7">
    <location>
        <begin position="414"/>
        <end position="443"/>
    </location>
</feature>
<evidence type="ECO:0000256" key="5">
    <source>
        <dbReference type="PROSITE-ProRule" id="PRU00042"/>
    </source>
</evidence>
<dbReference type="PROSITE" id="PS00028">
    <property type="entry name" value="ZINC_FINGER_C2H2_1"/>
    <property type="match status" value="2"/>
</dbReference>
<feature type="domain" description="C2H2-type" evidence="7">
    <location>
        <begin position="384"/>
        <end position="413"/>
    </location>
</feature>
<proteinExistence type="predicted"/>
<dbReference type="GO" id="GO:0008270">
    <property type="term" value="F:zinc ion binding"/>
    <property type="evidence" value="ECO:0007669"/>
    <property type="project" value="UniProtKB-KW"/>
</dbReference>
<dbReference type="SMART" id="SM00355">
    <property type="entry name" value="ZnF_C2H2"/>
    <property type="match status" value="2"/>
</dbReference>
<feature type="region of interest" description="Disordered" evidence="6">
    <location>
        <begin position="431"/>
        <end position="471"/>
    </location>
</feature>
<dbReference type="Gene3D" id="3.30.160.60">
    <property type="entry name" value="Classic Zinc Finger"/>
    <property type="match status" value="2"/>
</dbReference>
<dbReference type="EMBL" id="KV453844">
    <property type="protein sequence ID" value="ODV88448.1"/>
    <property type="molecule type" value="Genomic_DNA"/>
</dbReference>
<keyword evidence="3 5" id="KW-0863">Zinc-finger</keyword>
<feature type="region of interest" description="Disordered" evidence="6">
    <location>
        <begin position="130"/>
        <end position="154"/>
    </location>
</feature>
<evidence type="ECO:0000313" key="9">
    <source>
        <dbReference type="Proteomes" id="UP000095023"/>
    </source>
</evidence>